<keyword evidence="2" id="KW-1185">Reference proteome</keyword>
<sequence>MHEGNEAAPAKKPRPTKNFAAINGACKMARLTDGSKPRACPHCGTNSKLRTCPFCHRKK</sequence>
<proteinExistence type="predicted"/>
<evidence type="ECO:0000313" key="2">
    <source>
        <dbReference type="Proteomes" id="UP001194469"/>
    </source>
</evidence>
<dbReference type="RefSeq" id="WP_116308221.1">
    <property type="nucleotide sequence ID" value="NZ_VRYY01000053.1"/>
</dbReference>
<reference evidence="1 2" key="1">
    <citation type="submission" date="2019-08" db="EMBL/GenBank/DDBJ databases">
        <authorList>
            <person name="Luo N."/>
        </authorList>
    </citation>
    <scope>NUCLEOTIDE SEQUENCE [LARGE SCALE GENOMIC DNA]</scope>
    <source>
        <strain evidence="1 2">NCIMB 9442</strain>
    </source>
</reference>
<comment type="caution">
    <text evidence="1">The sequence shown here is derived from an EMBL/GenBank/DDBJ whole genome shotgun (WGS) entry which is preliminary data.</text>
</comment>
<protein>
    <submittedName>
        <fullName evidence="1">Uncharacterized protein</fullName>
    </submittedName>
</protein>
<organism evidence="1 2">
    <name type="scientific">Nitratidesulfovibrio oxamicus</name>
    <dbReference type="NCBI Taxonomy" id="32016"/>
    <lineage>
        <taxon>Bacteria</taxon>
        <taxon>Pseudomonadati</taxon>
        <taxon>Thermodesulfobacteriota</taxon>
        <taxon>Desulfovibrionia</taxon>
        <taxon>Desulfovibrionales</taxon>
        <taxon>Desulfovibrionaceae</taxon>
        <taxon>Nitratidesulfovibrio</taxon>
    </lineage>
</organism>
<evidence type="ECO:0000313" key="1">
    <source>
        <dbReference type="EMBL" id="MBG3875936.1"/>
    </source>
</evidence>
<dbReference type="EMBL" id="VRYY01000053">
    <property type="protein sequence ID" value="MBG3875936.1"/>
    <property type="molecule type" value="Genomic_DNA"/>
</dbReference>
<accession>A0ABS0J0J2</accession>
<dbReference type="Proteomes" id="UP001194469">
    <property type="component" value="Unassembled WGS sequence"/>
</dbReference>
<name>A0ABS0J0J2_9BACT</name>
<gene>
    <name evidence="1" type="ORF">FVW20_02565</name>
</gene>